<organism evidence="2">
    <name type="scientific">Ustanciosporium gigantosporum</name>
    <dbReference type="NCBI Taxonomy" id="1134041"/>
    <lineage>
        <taxon>Eukaryota</taxon>
        <taxon>Fungi</taxon>
        <taxon>Dikarya</taxon>
        <taxon>Basidiomycota</taxon>
        <taxon>Ustilaginomycotina</taxon>
        <taxon>Ustilaginomycetes</taxon>
        <taxon>Ustilaginales</taxon>
        <taxon>Cintractiaceae</taxon>
        <taxon>Ustanciosporium</taxon>
    </lineage>
</organism>
<feature type="compositionally biased region" description="Polar residues" evidence="1">
    <location>
        <begin position="1"/>
        <end position="22"/>
    </location>
</feature>
<feature type="region of interest" description="Disordered" evidence="1">
    <location>
        <begin position="1"/>
        <end position="44"/>
    </location>
</feature>
<protein>
    <submittedName>
        <fullName evidence="2">Mating factor a1.2</fullName>
    </submittedName>
</protein>
<reference evidence="2" key="1">
    <citation type="journal article" date="2011" name="PLoS Genet.">
        <title>Interspecific sex in grass smuts and the genetic diversity of their pheromone-receptor system.</title>
        <authorList>
            <person name="Kellner R."/>
            <person name="Vollmeister E."/>
            <person name="Feldbrugge M."/>
            <person name="Begerow D."/>
        </authorList>
    </citation>
    <scope>NUCLEOTIDE SEQUENCE</scope>
</reference>
<dbReference type="EMBL" id="JN367441">
    <property type="protein sequence ID" value="AEY62494.1"/>
    <property type="molecule type" value="Genomic_DNA"/>
</dbReference>
<evidence type="ECO:0000256" key="1">
    <source>
        <dbReference type="SAM" id="MobiDB-lite"/>
    </source>
</evidence>
<gene>
    <name evidence="2" type="primary">mfa1.2</name>
</gene>
<accession>H2CZ23</accession>
<proteinExistence type="predicted"/>
<name>H2CZ23_9BASI</name>
<dbReference type="AlphaFoldDB" id="H2CZ23"/>
<evidence type="ECO:0000313" key="2">
    <source>
        <dbReference type="EMBL" id="AEY62494.1"/>
    </source>
</evidence>
<sequence>MLSLFNQLSQTSVAQTQEQAPVNQEKPGTGNSSVGAGYSSCIIA</sequence>